<comment type="similarity">
    <text evidence="1">Belongs to the HAM1 NTPase family.</text>
</comment>
<dbReference type="GO" id="GO:0009143">
    <property type="term" value="P:nucleoside triphosphate catabolic process"/>
    <property type="evidence" value="ECO:0007669"/>
    <property type="project" value="InterPro"/>
</dbReference>
<dbReference type="PANTHER" id="PTHR11067:SF9">
    <property type="entry name" value="INOSINE TRIPHOSPHATE PYROPHOSPHATASE"/>
    <property type="match status" value="1"/>
</dbReference>
<evidence type="ECO:0000256" key="1">
    <source>
        <dbReference type="ARBA" id="ARBA00008023"/>
    </source>
</evidence>
<dbReference type="GO" id="GO:0047429">
    <property type="term" value="F:nucleoside triphosphate diphosphatase activity"/>
    <property type="evidence" value="ECO:0007669"/>
    <property type="project" value="InterPro"/>
</dbReference>
<dbReference type="GO" id="GO:0005737">
    <property type="term" value="C:cytoplasm"/>
    <property type="evidence" value="ECO:0007669"/>
    <property type="project" value="TreeGrafter"/>
</dbReference>
<dbReference type="SUPFAM" id="SSF52972">
    <property type="entry name" value="ITPase-like"/>
    <property type="match status" value="1"/>
</dbReference>
<dbReference type="EMBL" id="FXTI01000005">
    <property type="protein sequence ID" value="SMO65405.1"/>
    <property type="molecule type" value="Genomic_DNA"/>
</dbReference>
<sequence length="185" mass="21007">MILPFATQNEGKLQEARQVLQPYGIRVQSLSLDLVEPDLGTIEDVTKEKMNQVQSLGYQRVMVDDAGIFFKAYNRFPGILSKRVFQGIGYRGVMKLLDGESRDAWFEGAVAVLWDGKRAVFSDRTPGRIVNTIPSNIDPEPGFPFNPIFIPNGDHRTLAEMSPQERQQYSYRGKVLKKVADWITR</sequence>
<name>A0A521D121_9BACL</name>
<dbReference type="Gene3D" id="3.90.950.10">
    <property type="match status" value="1"/>
</dbReference>
<evidence type="ECO:0000256" key="2">
    <source>
        <dbReference type="ARBA" id="ARBA00022801"/>
    </source>
</evidence>
<dbReference type="AlphaFoldDB" id="A0A521D121"/>
<dbReference type="RefSeq" id="WP_185956161.1">
    <property type="nucleotide sequence ID" value="NZ_FXTI01000005.1"/>
</dbReference>
<protein>
    <submittedName>
        <fullName evidence="3">DITPase</fullName>
    </submittedName>
</protein>
<dbReference type="InterPro" id="IPR002637">
    <property type="entry name" value="RdgB/HAM1"/>
</dbReference>
<dbReference type="InterPro" id="IPR029001">
    <property type="entry name" value="ITPase-like_fam"/>
</dbReference>
<dbReference type="CDD" id="cd00515">
    <property type="entry name" value="HAM1"/>
    <property type="match status" value="1"/>
</dbReference>
<organism evidence="3 4">
    <name type="scientific">Melghirimyces algeriensis</name>
    <dbReference type="NCBI Taxonomy" id="910412"/>
    <lineage>
        <taxon>Bacteria</taxon>
        <taxon>Bacillati</taxon>
        <taxon>Bacillota</taxon>
        <taxon>Bacilli</taxon>
        <taxon>Bacillales</taxon>
        <taxon>Thermoactinomycetaceae</taxon>
        <taxon>Melghirimyces</taxon>
    </lineage>
</organism>
<accession>A0A521D121</accession>
<dbReference type="Pfam" id="PF01725">
    <property type="entry name" value="Ham1p_like"/>
    <property type="match status" value="1"/>
</dbReference>
<keyword evidence="4" id="KW-1185">Reference proteome</keyword>
<dbReference type="Proteomes" id="UP000315636">
    <property type="component" value="Unassembled WGS sequence"/>
</dbReference>
<reference evidence="3 4" key="1">
    <citation type="submission" date="2017-05" db="EMBL/GenBank/DDBJ databases">
        <authorList>
            <person name="Varghese N."/>
            <person name="Submissions S."/>
        </authorList>
    </citation>
    <scope>NUCLEOTIDE SEQUENCE [LARGE SCALE GENOMIC DNA]</scope>
    <source>
        <strain evidence="3 4">DSM 45474</strain>
    </source>
</reference>
<evidence type="ECO:0000313" key="4">
    <source>
        <dbReference type="Proteomes" id="UP000315636"/>
    </source>
</evidence>
<gene>
    <name evidence="3" type="ORF">SAMN06264849_10539</name>
</gene>
<evidence type="ECO:0000313" key="3">
    <source>
        <dbReference type="EMBL" id="SMO65405.1"/>
    </source>
</evidence>
<proteinExistence type="inferred from homology"/>
<keyword evidence="2" id="KW-0378">Hydrolase</keyword>
<dbReference type="PANTHER" id="PTHR11067">
    <property type="entry name" value="INOSINE TRIPHOSPHATE PYROPHOSPHATASE/HAM1 PROTEIN"/>
    <property type="match status" value="1"/>
</dbReference>